<name>A0AAW4PRR9_9EURY</name>
<keyword evidence="1" id="KW-0456">Lyase</keyword>
<dbReference type="Pfam" id="PF03243">
    <property type="entry name" value="MerB"/>
    <property type="match status" value="1"/>
</dbReference>
<comment type="caution">
    <text evidence="1">The sequence shown here is derived from an EMBL/GenBank/DDBJ whole genome shotgun (WGS) entry which is preliminary data.</text>
</comment>
<proteinExistence type="predicted"/>
<dbReference type="InterPro" id="IPR053717">
    <property type="entry name" value="MerB_lyase_sf"/>
</dbReference>
<organism evidence="1 2">
    <name type="scientific">Haloarcula rubra</name>
    <dbReference type="NCBI Taxonomy" id="2487747"/>
    <lineage>
        <taxon>Archaea</taxon>
        <taxon>Methanobacteriati</taxon>
        <taxon>Methanobacteriota</taxon>
        <taxon>Stenosarchaea group</taxon>
        <taxon>Halobacteria</taxon>
        <taxon>Halobacteriales</taxon>
        <taxon>Haloarculaceae</taxon>
        <taxon>Haloarcula</taxon>
    </lineage>
</organism>
<gene>
    <name evidence="1" type="ORF">EGH21_14685</name>
</gene>
<dbReference type="Proteomes" id="UP001430377">
    <property type="component" value="Unassembled WGS sequence"/>
</dbReference>
<dbReference type="GO" id="GO:0018836">
    <property type="term" value="F:alkylmercury lyase activity"/>
    <property type="evidence" value="ECO:0007669"/>
    <property type="project" value="InterPro"/>
</dbReference>
<dbReference type="Gene3D" id="3.30.450.410">
    <property type="match status" value="1"/>
</dbReference>
<sequence length="174" mass="19425">MDCRPFTRDTVKHGAKPDLDRSFLRLWIGFARCLCHDSENRATIDGDTYHFHCVLDALVVPFVIEADKPVLIRSESPVSGTVIEIRAGRDTLIVEPTDAVMSFGAAIDFDTPDTDEFDLSLAHERFCPYANAFPTEAEYEKWAAQTDAVTTAFPIEVGYQLARHVPDSDLPMST</sequence>
<dbReference type="InterPro" id="IPR004927">
    <property type="entry name" value="MerB"/>
</dbReference>
<evidence type="ECO:0000313" key="1">
    <source>
        <dbReference type="EMBL" id="MBX0324278.1"/>
    </source>
</evidence>
<keyword evidence="2" id="KW-1185">Reference proteome</keyword>
<dbReference type="SUPFAM" id="SSF160387">
    <property type="entry name" value="NosL/MerB-like"/>
    <property type="match status" value="1"/>
</dbReference>
<reference evidence="1 2" key="1">
    <citation type="submission" date="2021-06" db="EMBL/GenBank/DDBJ databases">
        <title>Halomicroarcula sp. a new haloarchaeum isolated from saline soil.</title>
        <authorList>
            <person name="Duran-Viseras A."/>
            <person name="Sanchez-Porro C."/>
            <person name="Ventosa A."/>
        </authorList>
    </citation>
    <scope>NUCLEOTIDE SEQUENCE [LARGE SCALE GENOMIC DNA]</scope>
    <source>
        <strain evidence="1 2">F13</strain>
    </source>
</reference>
<accession>A0AAW4PRR9</accession>
<dbReference type="RefSeq" id="WP_220619239.1">
    <property type="nucleotide sequence ID" value="NZ_RKLR01000006.1"/>
</dbReference>
<dbReference type="AlphaFoldDB" id="A0AAW4PRR9"/>
<evidence type="ECO:0000313" key="2">
    <source>
        <dbReference type="Proteomes" id="UP001430377"/>
    </source>
</evidence>
<protein>
    <submittedName>
        <fullName evidence="1">Alkylmercury lyase family protein</fullName>
    </submittedName>
</protein>
<dbReference type="EMBL" id="RKLR01000006">
    <property type="protein sequence ID" value="MBX0324278.1"/>
    <property type="molecule type" value="Genomic_DNA"/>
</dbReference>